<accession>A0A8T0VN12</accession>
<gene>
    <name evidence="2" type="ORF">PVAP13_2NG021500</name>
</gene>
<dbReference type="AlphaFoldDB" id="A0A8T0VN12"/>
<evidence type="ECO:0000313" key="2">
    <source>
        <dbReference type="EMBL" id="KAG2633069.1"/>
    </source>
</evidence>
<organism evidence="2 3">
    <name type="scientific">Panicum virgatum</name>
    <name type="common">Blackwell switchgrass</name>
    <dbReference type="NCBI Taxonomy" id="38727"/>
    <lineage>
        <taxon>Eukaryota</taxon>
        <taxon>Viridiplantae</taxon>
        <taxon>Streptophyta</taxon>
        <taxon>Embryophyta</taxon>
        <taxon>Tracheophyta</taxon>
        <taxon>Spermatophyta</taxon>
        <taxon>Magnoliopsida</taxon>
        <taxon>Liliopsida</taxon>
        <taxon>Poales</taxon>
        <taxon>Poaceae</taxon>
        <taxon>PACMAD clade</taxon>
        <taxon>Panicoideae</taxon>
        <taxon>Panicodae</taxon>
        <taxon>Paniceae</taxon>
        <taxon>Panicinae</taxon>
        <taxon>Panicum</taxon>
        <taxon>Panicum sect. Hiantes</taxon>
    </lineage>
</organism>
<name>A0A8T0VN12_PANVG</name>
<feature type="region of interest" description="Disordered" evidence="1">
    <location>
        <begin position="1"/>
        <end position="37"/>
    </location>
</feature>
<comment type="caution">
    <text evidence="2">The sequence shown here is derived from an EMBL/GenBank/DDBJ whole genome shotgun (WGS) entry which is preliminary data.</text>
</comment>
<protein>
    <submittedName>
        <fullName evidence="2">Uncharacterized protein</fullName>
    </submittedName>
</protein>
<reference evidence="2" key="1">
    <citation type="submission" date="2020-05" db="EMBL/GenBank/DDBJ databases">
        <title>WGS assembly of Panicum virgatum.</title>
        <authorList>
            <person name="Lovell J.T."/>
            <person name="Jenkins J."/>
            <person name="Shu S."/>
            <person name="Juenger T.E."/>
            <person name="Schmutz J."/>
        </authorList>
    </citation>
    <scope>NUCLEOTIDE SEQUENCE</scope>
    <source>
        <strain evidence="2">AP13</strain>
    </source>
</reference>
<dbReference type="Proteomes" id="UP000823388">
    <property type="component" value="Chromosome 2N"/>
</dbReference>
<evidence type="ECO:0000256" key="1">
    <source>
        <dbReference type="SAM" id="MobiDB-lite"/>
    </source>
</evidence>
<evidence type="ECO:0000313" key="3">
    <source>
        <dbReference type="Proteomes" id="UP000823388"/>
    </source>
</evidence>
<keyword evidence="3" id="KW-1185">Reference proteome</keyword>
<sequence>MDACARVWKRRKVHSGPAMAGPELERKKGRQLATDRDTEYDDDRTHVVCLPNTWRSKRNGSRDRATREEGKCAVGLISQVAHTDSAGLICCSLARL</sequence>
<proteinExistence type="predicted"/>
<dbReference type="EMBL" id="CM029040">
    <property type="protein sequence ID" value="KAG2633069.1"/>
    <property type="molecule type" value="Genomic_DNA"/>
</dbReference>